<dbReference type="VEuPathDB" id="FungiDB:An04g02430"/>
<protein>
    <submittedName>
        <fullName evidence="1">Uncharacterized protein</fullName>
    </submittedName>
</protein>
<reference evidence="1" key="1">
    <citation type="submission" date="2025-02" db="EMBL/GenBank/DDBJ databases">
        <authorList>
            <consortium name="NCBI Genome Project"/>
        </authorList>
    </citation>
    <scope>NUCLEOTIDE SEQUENCE</scope>
</reference>
<proteinExistence type="predicted"/>
<evidence type="ECO:0000313" key="1">
    <source>
        <dbReference type="RefSeq" id="XP_059606896.1"/>
    </source>
</evidence>
<name>A0AAJ8C2B2_ASPNG</name>
<dbReference type="RefSeq" id="XP_059606896.1">
    <property type="nucleotide sequence ID" value="XM_059747367.1"/>
</dbReference>
<organism evidence="1">
    <name type="scientific">Aspergillus niger</name>
    <dbReference type="NCBI Taxonomy" id="5061"/>
    <lineage>
        <taxon>Eukaryota</taxon>
        <taxon>Fungi</taxon>
        <taxon>Dikarya</taxon>
        <taxon>Ascomycota</taxon>
        <taxon>Pezizomycotina</taxon>
        <taxon>Eurotiomycetes</taxon>
        <taxon>Eurotiomycetidae</taxon>
        <taxon>Eurotiales</taxon>
        <taxon>Aspergillaceae</taxon>
        <taxon>Aspergillus</taxon>
        <taxon>Aspergillus subgen. Circumdati</taxon>
    </lineage>
</organism>
<accession>A0AAJ8C2B2</accession>
<sequence length="332" mass="36364">MYDLVRPVQILARGKYLPGPLSSELRDHLSVSLASCAGSAERQTILRIQTTDLQGLIYWKVEGKSGGRQAESVSKGICQVPMEQETGSKIETTSTITGGMREKVTILCEGQTVPSGDGRGARPFGRCRNLPPPTRTTLSSLYSVAAFSLFDFVCIVPLLRTPIYIEPLRARPSSYYRLIEIVSFPPGCLPDAVPFALTSASKSLKLCTHLSPPALPPSSPRTQKLNLATPFSSHRSCHTSLLISGWSRQISSNWEKNLVFFPLQISHSSFHVAFSRPLESTSSKGSKLTTALVASHFVLRHIVSPRRPRDTLNNIPPPAGVDSRVYVRCSSF</sequence>
<dbReference type="AlphaFoldDB" id="A0AAJ8C2B2"/>
<gene>
    <name evidence="1" type="ORF">An04g02430</name>
</gene>
<dbReference type="GeneID" id="84590829"/>
<reference evidence="1" key="2">
    <citation type="submission" date="2025-08" db="UniProtKB">
        <authorList>
            <consortium name="RefSeq"/>
        </authorList>
    </citation>
    <scope>IDENTIFICATION</scope>
</reference>
<dbReference type="KEGG" id="ang:An04g02430"/>